<accession>A0ABQ9NYG2</accession>
<dbReference type="PANTHER" id="PTHR12497:SF0">
    <property type="entry name" value="TAFAZZIN"/>
    <property type="match status" value="1"/>
</dbReference>
<sequence>MEAEDCPDAPSLPWRAGSTIVMGVTGLLTRGFLFGASRTEVHGLEGFLKLLDARKDVQGRERGLITDDPFVWGVLPLRYCFNPDNLRWSLGSYDICFKNNGHTLLSTFFSLGQVLPTHRTAHSRHGGLFQPTITQAIRLLSRGPFPQPTNPVPAGTTVAVASPPPLFSHSSGSKASADTTTLAFPRDDPFSGPHLTYITDMHDAFPTTDPFSGAHLTYTTNTEDCFPAPAAFANRRHAWLHIFPEGKVHQKRDKTMRYFKWGVSRLILESEPVPEMVPIWIEGFDTVMHESRTFPRFVPRVGKEISVSFGEAVDMERRFGDLRERWRRLVRESDERGGGGREVGVLSEELKYGKEVVELRIECTRRVREEVLRVRRSRGLPDEDPKVGLVETWREEGAKREGKMEDGSWVKDT</sequence>
<organism evidence="8 9">
    <name type="scientific">Coniosporium apollinis</name>
    <dbReference type="NCBI Taxonomy" id="61459"/>
    <lineage>
        <taxon>Eukaryota</taxon>
        <taxon>Fungi</taxon>
        <taxon>Dikarya</taxon>
        <taxon>Ascomycota</taxon>
        <taxon>Pezizomycotina</taxon>
        <taxon>Dothideomycetes</taxon>
        <taxon>Dothideomycetes incertae sedis</taxon>
        <taxon>Coniosporium</taxon>
    </lineage>
</organism>
<evidence type="ECO:0000256" key="2">
    <source>
        <dbReference type="ARBA" id="ARBA00022679"/>
    </source>
</evidence>
<dbReference type="SUPFAM" id="SSF69593">
    <property type="entry name" value="Glycerol-3-phosphate (1)-acyltransferase"/>
    <property type="match status" value="1"/>
</dbReference>
<gene>
    <name evidence="8" type="primary">TAZ1</name>
    <name evidence="8" type="ORF">H2201_002836</name>
</gene>
<keyword evidence="5 8" id="KW-0012">Acyltransferase</keyword>
<comment type="caution">
    <text evidence="8">The sequence shown here is derived from an EMBL/GenBank/DDBJ whole genome shotgun (WGS) entry which is preliminary data.</text>
</comment>
<evidence type="ECO:0000313" key="8">
    <source>
        <dbReference type="EMBL" id="KAJ9667003.1"/>
    </source>
</evidence>
<keyword evidence="3" id="KW-0443">Lipid metabolism</keyword>
<name>A0ABQ9NYG2_9PEZI</name>
<proteinExistence type="inferred from homology"/>
<evidence type="ECO:0000256" key="4">
    <source>
        <dbReference type="ARBA" id="ARBA00023136"/>
    </source>
</evidence>
<dbReference type="GO" id="GO:0016746">
    <property type="term" value="F:acyltransferase activity"/>
    <property type="evidence" value="ECO:0007669"/>
    <property type="project" value="UniProtKB-KW"/>
</dbReference>
<keyword evidence="9" id="KW-1185">Reference proteome</keyword>
<dbReference type="Proteomes" id="UP001172684">
    <property type="component" value="Unassembled WGS sequence"/>
</dbReference>
<keyword evidence="2" id="KW-0808">Transferase</keyword>
<dbReference type="EMBL" id="JAPDRL010000015">
    <property type="protein sequence ID" value="KAJ9667003.1"/>
    <property type="molecule type" value="Genomic_DNA"/>
</dbReference>
<keyword evidence="4" id="KW-0472">Membrane</keyword>
<evidence type="ECO:0000313" key="9">
    <source>
        <dbReference type="Proteomes" id="UP001172684"/>
    </source>
</evidence>
<comment type="similarity">
    <text evidence="6">Belongs to the taffazin family.</text>
</comment>
<reference evidence="8" key="1">
    <citation type="submission" date="2022-10" db="EMBL/GenBank/DDBJ databases">
        <title>Culturing micro-colonial fungi from biological soil crusts in the Mojave desert and describing Neophaeococcomyces mojavensis, and introducing the new genera and species Taxawa tesnikishii.</title>
        <authorList>
            <person name="Kurbessoian T."/>
            <person name="Stajich J.E."/>
        </authorList>
    </citation>
    <scope>NUCLEOTIDE SEQUENCE</scope>
    <source>
        <strain evidence="8">TK_1</strain>
    </source>
</reference>
<evidence type="ECO:0000256" key="6">
    <source>
        <dbReference type="RuleBase" id="RU365062"/>
    </source>
</evidence>
<evidence type="ECO:0000256" key="7">
    <source>
        <dbReference type="SAM" id="MobiDB-lite"/>
    </source>
</evidence>
<feature type="region of interest" description="Disordered" evidence="7">
    <location>
        <begin position="391"/>
        <end position="413"/>
    </location>
</feature>
<dbReference type="PANTHER" id="PTHR12497">
    <property type="entry name" value="TAZ PROTEIN TAFAZZIN"/>
    <property type="match status" value="1"/>
</dbReference>
<evidence type="ECO:0000256" key="1">
    <source>
        <dbReference type="ARBA" id="ARBA00004170"/>
    </source>
</evidence>
<comment type="subcellular location">
    <subcellularLocation>
        <location evidence="1">Membrane</location>
        <topology evidence="1">Peripheral membrane protein</topology>
    </subcellularLocation>
</comment>
<dbReference type="InterPro" id="IPR000872">
    <property type="entry name" value="Tafazzin"/>
</dbReference>
<evidence type="ECO:0000256" key="3">
    <source>
        <dbReference type="ARBA" id="ARBA00023098"/>
    </source>
</evidence>
<protein>
    <recommendedName>
        <fullName evidence="6">Tafazzin family protein</fullName>
    </recommendedName>
</protein>
<evidence type="ECO:0000256" key="5">
    <source>
        <dbReference type="ARBA" id="ARBA00023315"/>
    </source>
</evidence>